<feature type="domain" description="EGF-like" evidence="3">
    <location>
        <begin position="213"/>
        <end position="258"/>
    </location>
</feature>
<evidence type="ECO:0000259" key="3">
    <source>
        <dbReference type="SMART" id="SM00181"/>
    </source>
</evidence>
<name>A0A8W8NZC5_MAGGI</name>
<dbReference type="Proteomes" id="UP000005408">
    <property type="component" value="Unassembled WGS sequence"/>
</dbReference>
<dbReference type="GO" id="GO:0005044">
    <property type="term" value="F:scavenger receptor activity"/>
    <property type="evidence" value="ECO:0007669"/>
    <property type="project" value="InterPro"/>
</dbReference>
<feature type="domain" description="EGF-like" evidence="3">
    <location>
        <begin position="135"/>
        <end position="165"/>
    </location>
</feature>
<dbReference type="PANTHER" id="PTHR24043:SF8">
    <property type="entry name" value="EGF-LIKE DOMAIN-CONTAINING PROTEIN"/>
    <property type="match status" value="1"/>
</dbReference>
<dbReference type="SMART" id="SM00181">
    <property type="entry name" value="EGF"/>
    <property type="match status" value="5"/>
</dbReference>
<proteinExistence type="predicted"/>
<protein>
    <recommendedName>
        <fullName evidence="3">EGF-like domain-containing protein</fullName>
    </recommendedName>
</protein>
<evidence type="ECO:0000256" key="1">
    <source>
        <dbReference type="ARBA" id="ARBA00022536"/>
    </source>
</evidence>
<dbReference type="Gene3D" id="2.60.120.260">
    <property type="entry name" value="Galactose-binding domain-like"/>
    <property type="match status" value="1"/>
</dbReference>
<dbReference type="EnsemblMetazoa" id="G8435.1">
    <property type="protein sequence ID" value="G8435.1:cds"/>
    <property type="gene ID" value="G8435"/>
</dbReference>
<dbReference type="PANTHER" id="PTHR24043">
    <property type="entry name" value="SCAVENGER RECEPTOR CLASS F"/>
    <property type="match status" value="1"/>
</dbReference>
<keyword evidence="2" id="KW-0812">Transmembrane</keyword>
<keyword evidence="2" id="KW-1133">Transmembrane helix</keyword>
<keyword evidence="5" id="KW-1185">Reference proteome</keyword>
<dbReference type="InterPro" id="IPR000742">
    <property type="entry name" value="EGF"/>
</dbReference>
<dbReference type="Gene3D" id="2.170.300.10">
    <property type="entry name" value="Tie2 ligand-binding domain superfamily"/>
    <property type="match status" value="1"/>
</dbReference>
<feature type="transmembrane region" description="Helical" evidence="2">
    <location>
        <begin position="366"/>
        <end position="388"/>
    </location>
</feature>
<sequence>MSYWIERNPVIVLLMIISLTYIYGFENLALGTDNLPRPTAPTSRMAGYYLYVSNTTSKEDGHLCFHEIQTVNRTPSEDQILNCSIHGRYVIYYNERNRGHTYPSFYSEYAYNDLCEVKVYGCRKNGYFGDTCTLRCPPNCQERRCDIHTGHCLGCILGYQEPSCNKVCNKQTYGLECAHRCGRCENNESCHNVNGTCLRGCEVGVQGDRCQNECQIGYYGKNCRHLCSAYCYVTSRCDRYTGECDGGCKPGWIGNACKEKCKPAYFGPDCSRKCGQCLRANECNNANGICSKGCSDGFKGDYCKEVCPSRFFGPNCSFTCSNYCEGNGTCNHVTGICNEGCKEGLNGRLCGKGTSTELLSCFNSTPFVLCIVIAFIIVLSGTVMNCLFWKRNNDKILQNSKDQAMKKKTDVHEEAMEEYTELEKFEKTHNLWQYLEKEN</sequence>
<dbReference type="AlphaFoldDB" id="A0A8W8NZC5"/>
<reference evidence="4" key="1">
    <citation type="submission" date="2022-08" db="UniProtKB">
        <authorList>
            <consortium name="EnsemblMetazoa"/>
        </authorList>
    </citation>
    <scope>IDENTIFICATION</scope>
    <source>
        <strain evidence="4">05x7-T-G4-1.051#20</strain>
    </source>
</reference>
<evidence type="ECO:0000256" key="2">
    <source>
        <dbReference type="SAM" id="Phobius"/>
    </source>
</evidence>
<keyword evidence="1" id="KW-0245">EGF-like domain</keyword>
<feature type="domain" description="EGF-like" evidence="3">
    <location>
        <begin position="269"/>
        <end position="304"/>
    </location>
</feature>
<keyword evidence="2" id="KW-0472">Membrane</keyword>
<feature type="domain" description="EGF-like" evidence="3">
    <location>
        <begin position="176"/>
        <end position="211"/>
    </location>
</feature>
<accession>A0A8W8NZC5</accession>
<organism evidence="4 5">
    <name type="scientific">Magallana gigas</name>
    <name type="common">Pacific oyster</name>
    <name type="synonym">Crassostrea gigas</name>
    <dbReference type="NCBI Taxonomy" id="29159"/>
    <lineage>
        <taxon>Eukaryota</taxon>
        <taxon>Metazoa</taxon>
        <taxon>Spiralia</taxon>
        <taxon>Lophotrochozoa</taxon>
        <taxon>Mollusca</taxon>
        <taxon>Bivalvia</taxon>
        <taxon>Autobranchia</taxon>
        <taxon>Pteriomorphia</taxon>
        <taxon>Ostreida</taxon>
        <taxon>Ostreoidea</taxon>
        <taxon>Ostreidae</taxon>
        <taxon>Magallana</taxon>
    </lineage>
</organism>
<evidence type="ECO:0000313" key="5">
    <source>
        <dbReference type="Proteomes" id="UP000005408"/>
    </source>
</evidence>
<dbReference type="InterPro" id="IPR042635">
    <property type="entry name" value="MEGF10/SREC1/2-like"/>
</dbReference>
<feature type="domain" description="EGF-like" evidence="3">
    <location>
        <begin position="319"/>
        <end position="351"/>
    </location>
</feature>
<evidence type="ECO:0000313" key="4">
    <source>
        <dbReference type="EnsemblMetazoa" id="G8435.1:cds"/>
    </source>
</evidence>